<sequence length="350" mass="35193">MSQAAGFSRRVLGACCVNAADAAPLSPGGRRTAMTILAALAQLLLEPALFGLATATQAMMVGNASAGVVVVAASALTRLAAGGAAPSGAQLGIAARAFFGLQVASSAASCALYLVALRRSPRLLAAARGAGRRGAASSASAIGSPLLTPDVARGAGEAPPRSGWRERGAAVRAAAGAVWLPAACQALCFGTTLAAWPSIPGAACVEGGLARLGQGWWFTLVVLVYNVVDFAARLHLPLLQRLAARARPRSCLAACAARTLLVPLIYACVRPRLVHGMGGNVVLLLATALLALSNGVLATASMMQVARLAPEELREEGVDVAVAGVYFGLAAGATVSWAVGRAMQLPLACG</sequence>
<feature type="transmembrane region" description="Helical" evidence="7">
    <location>
        <begin position="93"/>
        <end position="115"/>
    </location>
</feature>
<keyword evidence="6 7" id="KW-0472">Membrane</keyword>
<dbReference type="InterPro" id="IPR002259">
    <property type="entry name" value="Eqnu_transpt"/>
</dbReference>
<dbReference type="eggNOG" id="ENOG502SRWH">
    <property type="taxonomic scope" value="Eukaryota"/>
</dbReference>
<dbReference type="HOGENOM" id="CLU_793276_0_0_1"/>
<feature type="transmembrane region" description="Helical" evidence="7">
    <location>
        <begin position="281"/>
        <end position="300"/>
    </location>
</feature>
<keyword evidence="4 7" id="KW-0812">Transmembrane</keyword>
<dbReference type="KEGG" id="ehx:EMIHUDRAFT_224093"/>
<feature type="transmembrane region" description="Helical" evidence="7">
    <location>
        <begin position="216"/>
        <end position="239"/>
    </location>
</feature>
<evidence type="ECO:0000256" key="7">
    <source>
        <dbReference type="SAM" id="Phobius"/>
    </source>
</evidence>
<dbReference type="GO" id="GO:0005886">
    <property type="term" value="C:plasma membrane"/>
    <property type="evidence" value="ECO:0007669"/>
    <property type="project" value="TreeGrafter"/>
</dbReference>
<dbReference type="AlphaFoldDB" id="A0A0D3KT47"/>
<dbReference type="GO" id="GO:0005337">
    <property type="term" value="F:nucleoside transmembrane transporter activity"/>
    <property type="evidence" value="ECO:0007669"/>
    <property type="project" value="InterPro"/>
</dbReference>
<reference evidence="9" key="1">
    <citation type="journal article" date="2013" name="Nature">
        <title>Pan genome of the phytoplankton Emiliania underpins its global distribution.</title>
        <authorList>
            <person name="Read B.A."/>
            <person name="Kegel J."/>
            <person name="Klute M.J."/>
            <person name="Kuo A."/>
            <person name="Lefebvre S.C."/>
            <person name="Maumus F."/>
            <person name="Mayer C."/>
            <person name="Miller J."/>
            <person name="Monier A."/>
            <person name="Salamov A."/>
            <person name="Young J."/>
            <person name="Aguilar M."/>
            <person name="Claverie J.M."/>
            <person name="Frickenhaus S."/>
            <person name="Gonzalez K."/>
            <person name="Herman E.K."/>
            <person name="Lin Y.C."/>
            <person name="Napier J."/>
            <person name="Ogata H."/>
            <person name="Sarno A.F."/>
            <person name="Shmutz J."/>
            <person name="Schroeder D."/>
            <person name="de Vargas C."/>
            <person name="Verret F."/>
            <person name="von Dassow P."/>
            <person name="Valentin K."/>
            <person name="Van de Peer Y."/>
            <person name="Wheeler G."/>
            <person name="Dacks J.B."/>
            <person name="Delwiche C.F."/>
            <person name="Dyhrman S.T."/>
            <person name="Glockner G."/>
            <person name="John U."/>
            <person name="Richards T."/>
            <person name="Worden A.Z."/>
            <person name="Zhang X."/>
            <person name="Grigoriev I.V."/>
            <person name="Allen A.E."/>
            <person name="Bidle K."/>
            <person name="Borodovsky M."/>
            <person name="Bowler C."/>
            <person name="Brownlee C."/>
            <person name="Cock J.M."/>
            <person name="Elias M."/>
            <person name="Gladyshev V.N."/>
            <person name="Groth M."/>
            <person name="Guda C."/>
            <person name="Hadaegh A."/>
            <person name="Iglesias-Rodriguez M.D."/>
            <person name="Jenkins J."/>
            <person name="Jones B.M."/>
            <person name="Lawson T."/>
            <person name="Leese F."/>
            <person name="Lindquist E."/>
            <person name="Lobanov A."/>
            <person name="Lomsadze A."/>
            <person name="Malik S.B."/>
            <person name="Marsh M.E."/>
            <person name="Mackinder L."/>
            <person name="Mock T."/>
            <person name="Mueller-Roeber B."/>
            <person name="Pagarete A."/>
            <person name="Parker M."/>
            <person name="Probert I."/>
            <person name="Quesneville H."/>
            <person name="Raines C."/>
            <person name="Rensing S.A."/>
            <person name="Riano-Pachon D.M."/>
            <person name="Richier S."/>
            <person name="Rokitta S."/>
            <person name="Shiraiwa Y."/>
            <person name="Soanes D.M."/>
            <person name="van der Giezen M."/>
            <person name="Wahlund T.M."/>
            <person name="Williams B."/>
            <person name="Wilson W."/>
            <person name="Wolfe G."/>
            <person name="Wurch L.L."/>
        </authorList>
    </citation>
    <scope>NUCLEOTIDE SEQUENCE</scope>
</reference>
<dbReference type="PANTHER" id="PTHR10332:SF10">
    <property type="entry name" value="EQUILIBRATIVE NUCLEOSIDE TRANSPORTER 4"/>
    <property type="match status" value="1"/>
</dbReference>
<evidence type="ECO:0000313" key="9">
    <source>
        <dbReference type="Proteomes" id="UP000013827"/>
    </source>
</evidence>
<keyword evidence="3" id="KW-0813">Transport</keyword>
<dbReference type="RefSeq" id="XP_005791361.1">
    <property type="nucleotide sequence ID" value="XM_005791304.1"/>
</dbReference>
<feature type="transmembrane region" description="Helical" evidence="7">
    <location>
        <begin position="320"/>
        <end position="340"/>
    </location>
</feature>
<keyword evidence="5 7" id="KW-1133">Transmembrane helix</keyword>
<proteinExistence type="inferred from homology"/>
<dbReference type="Pfam" id="PF01733">
    <property type="entry name" value="Nucleoside_tran"/>
    <property type="match status" value="1"/>
</dbReference>
<dbReference type="EnsemblProtists" id="EOD38932">
    <property type="protein sequence ID" value="EOD38932"/>
    <property type="gene ID" value="EMIHUDRAFT_224093"/>
</dbReference>
<evidence type="ECO:0000256" key="3">
    <source>
        <dbReference type="ARBA" id="ARBA00022448"/>
    </source>
</evidence>
<comment type="similarity">
    <text evidence="2">Belongs to the SLC29A/ENT transporter (TC 2.A.57) family.</text>
</comment>
<evidence type="ECO:0000256" key="5">
    <source>
        <dbReference type="ARBA" id="ARBA00022989"/>
    </source>
</evidence>
<feature type="transmembrane region" description="Helical" evidence="7">
    <location>
        <begin position="169"/>
        <end position="196"/>
    </location>
</feature>
<feature type="transmembrane region" description="Helical" evidence="7">
    <location>
        <begin position="60"/>
        <end position="81"/>
    </location>
</feature>
<name>A0A0D3KT47_EMIH1</name>
<comment type="subcellular location">
    <subcellularLocation>
        <location evidence="1">Membrane</location>
        <topology evidence="1">Multi-pass membrane protein</topology>
    </subcellularLocation>
</comment>
<keyword evidence="9" id="KW-1185">Reference proteome</keyword>
<dbReference type="PANTHER" id="PTHR10332">
    <property type="entry name" value="EQUILIBRATIVE NUCLEOSIDE TRANSPORTER"/>
    <property type="match status" value="1"/>
</dbReference>
<evidence type="ECO:0000313" key="8">
    <source>
        <dbReference type="EnsemblProtists" id="EOD38932"/>
    </source>
</evidence>
<dbReference type="PaxDb" id="2903-EOD38932"/>
<dbReference type="OMA" id="GASWANW"/>
<protein>
    <submittedName>
        <fullName evidence="8">Uncharacterized protein</fullName>
    </submittedName>
</protein>
<evidence type="ECO:0000256" key="1">
    <source>
        <dbReference type="ARBA" id="ARBA00004141"/>
    </source>
</evidence>
<dbReference type="GeneID" id="17284203"/>
<organism evidence="8 9">
    <name type="scientific">Emiliania huxleyi (strain CCMP1516)</name>
    <dbReference type="NCBI Taxonomy" id="280463"/>
    <lineage>
        <taxon>Eukaryota</taxon>
        <taxon>Haptista</taxon>
        <taxon>Haptophyta</taxon>
        <taxon>Prymnesiophyceae</taxon>
        <taxon>Isochrysidales</taxon>
        <taxon>Noelaerhabdaceae</taxon>
        <taxon>Emiliania</taxon>
    </lineage>
</organism>
<evidence type="ECO:0000256" key="2">
    <source>
        <dbReference type="ARBA" id="ARBA00007965"/>
    </source>
</evidence>
<reference evidence="8" key="2">
    <citation type="submission" date="2024-10" db="UniProtKB">
        <authorList>
            <consortium name="EnsemblProtists"/>
        </authorList>
    </citation>
    <scope>IDENTIFICATION</scope>
</reference>
<accession>A0A0D3KT47</accession>
<feature type="transmembrane region" description="Helical" evidence="7">
    <location>
        <begin position="32"/>
        <end position="53"/>
    </location>
</feature>
<evidence type="ECO:0000256" key="6">
    <source>
        <dbReference type="ARBA" id="ARBA00023136"/>
    </source>
</evidence>
<dbReference type="Proteomes" id="UP000013827">
    <property type="component" value="Unassembled WGS sequence"/>
</dbReference>
<evidence type="ECO:0000256" key="4">
    <source>
        <dbReference type="ARBA" id="ARBA00022692"/>
    </source>
</evidence>